<dbReference type="RefSeq" id="WP_010499209.1">
    <property type="nucleotide sequence ID" value="NZ_CP173417.1"/>
</dbReference>
<evidence type="ECO:0000313" key="10">
    <source>
        <dbReference type="Proteomes" id="UP000190935"/>
    </source>
</evidence>
<keyword evidence="2 4" id="KW-0560">Oxidoreductase</keyword>
<organism evidence="7 9">
    <name type="scientific">Ligilactobacillus acidipiscis</name>
    <dbReference type="NCBI Taxonomy" id="89059"/>
    <lineage>
        <taxon>Bacteria</taxon>
        <taxon>Bacillati</taxon>
        <taxon>Bacillota</taxon>
        <taxon>Bacilli</taxon>
        <taxon>Lactobacillales</taxon>
        <taxon>Lactobacillaceae</taxon>
        <taxon>Ligilactobacillus</taxon>
    </lineage>
</organism>
<evidence type="ECO:0000256" key="1">
    <source>
        <dbReference type="ARBA" id="ARBA00005854"/>
    </source>
</evidence>
<keyword evidence="3" id="KW-0520">NAD</keyword>
<dbReference type="KEGG" id="laca:LAC1533_0681"/>
<dbReference type="GO" id="GO:0004617">
    <property type="term" value="F:phosphoglycerate dehydrogenase activity"/>
    <property type="evidence" value="ECO:0007669"/>
    <property type="project" value="UniProtKB-EC"/>
</dbReference>
<evidence type="ECO:0000256" key="3">
    <source>
        <dbReference type="ARBA" id="ARBA00023027"/>
    </source>
</evidence>
<dbReference type="Gene3D" id="3.40.50.720">
    <property type="entry name" value="NAD(P)-binding Rossmann-like Domain"/>
    <property type="match status" value="2"/>
</dbReference>
<dbReference type="GeneID" id="95348748"/>
<dbReference type="InterPro" id="IPR036291">
    <property type="entry name" value="NAD(P)-bd_dom_sf"/>
</dbReference>
<dbReference type="Proteomes" id="UP000190935">
    <property type="component" value="Chromosome I"/>
</dbReference>
<reference evidence="10" key="3">
    <citation type="submission" date="2016-11" db="EMBL/GenBank/DDBJ databases">
        <authorList>
            <person name="Papadimitriou K."/>
        </authorList>
    </citation>
    <scope>NUCLEOTIDE SEQUENCE [LARGE SCALE GENOMIC DNA]</scope>
    <source>
        <strain evidence="10">ACA-DC 1533</strain>
    </source>
</reference>
<reference evidence="7 9" key="1">
    <citation type="journal article" date="2015" name="Genome Announc.">
        <title>Expanding the biotechnology potential of lactobacilli through comparative genomics of 213 strains and associated genera.</title>
        <authorList>
            <person name="Sun Z."/>
            <person name="Harris H.M."/>
            <person name="McCann A."/>
            <person name="Guo C."/>
            <person name="Argimon S."/>
            <person name="Zhang W."/>
            <person name="Yang X."/>
            <person name="Jeffery I.B."/>
            <person name="Cooney J.C."/>
            <person name="Kagawa T.F."/>
            <person name="Liu W."/>
            <person name="Song Y."/>
            <person name="Salvetti E."/>
            <person name="Wrobel A."/>
            <person name="Rasinkangas P."/>
            <person name="Parkhill J."/>
            <person name="Rea M.C."/>
            <person name="O'Sullivan O."/>
            <person name="Ritari J."/>
            <person name="Douillard F.P."/>
            <person name="Paul Ross R."/>
            <person name="Yang R."/>
            <person name="Briner A.E."/>
            <person name="Felis G.E."/>
            <person name="de Vos W.M."/>
            <person name="Barrangou R."/>
            <person name="Klaenhammer T.R."/>
            <person name="Caufield P.W."/>
            <person name="Cui Y."/>
            <person name="Zhang H."/>
            <person name="O'Toole P.W."/>
        </authorList>
    </citation>
    <scope>NUCLEOTIDE SEQUENCE [LARGE SCALE GENOMIC DNA]</scope>
    <source>
        <strain evidence="7 9">DSM 15353</strain>
    </source>
</reference>
<evidence type="ECO:0000256" key="2">
    <source>
        <dbReference type="ARBA" id="ARBA00023002"/>
    </source>
</evidence>
<dbReference type="PATRIC" id="fig|89059.3.peg.1347"/>
<dbReference type="AlphaFoldDB" id="A0A0R2K467"/>
<evidence type="ECO:0000259" key="5">
    <source>
        <dbReference type="Pfam" id="PF00389"/>
    </source>
</evidence>
<evidence type="ECO:0000313" key="8">
    <source>
        <dbReference type="EMBL" id="SFV40101.1"/>
    </source>
</evidence>
<dbReference type="OrthoDB" id="9805416at2"/>
<dbReference type="SUPFAM" id="SSF52283">
    <property type="entry name" value="Formate/glycerate dehydrogenase catalytic domain-like"/>
    <property type="match status" value="1"/>
</dbReference>
<comment type="similarity">
    <text evidence="1 4">Belongs to the D-isomer specific 2-hydroxyacid dehydrogenase family.</text>
</comment>
<feature type="domain" description="D-isomer specific 2-hydroxyacid dehydrogenase catalytic" evidence="5">
    <location>
        <begin position="4"/>
        <end position="304"/>
    </location>
</feature>
<gene>
    <name evidence="7" type="ORF">IV43_GL001248</name>
    <name evidence="8" type="ORF">LAC1533_0681</name>
</gene>
<dbReference type="EC" id="1.1.1.95" evidence="8"/>
<proteinExistence type="inferred from homology"/>
<evidence type="ECO:0000259" key="6">
    <source>
        <dbReference type="Pfam" id="PF02826"/>
    </source>
</evidence>
<dbReference type="Pfam" id="PF00389">
    <property type="entry name" value="2-Hacid_dh"/>
    <property type="match status" value="1"/>
</dbReference>
<evidence type="ECO:0000313" key="7">
    <source>
        <dbReference type="EMBL" id="KRN84402.1"/>
    </source>
</evidence>
<sequence>MKVLSLQKLSSDDEELLKKAGTVEYLYVPASEITEDTLDGVDVILGYDNKITDLLTSNDSVKWVQAWSAGVDELPQQLFKEKHISLTNASGAMVPGLAEQILGEMITWDRHLQHAFVSQQKHTWNELQISRYQELADKTLLLLGVGHIGQQVAKLAAAFGMRIIGVRHSSKPAINIDQIYSMDQMMDIAAQADFVLNTLPVTAQTKDVIDAKFFAQMKKSAVYINYGRGKTNNEDDLIEALQNEQIAGAIMDVFKEEPLPSSSTFWQLGNVLLTPHTGGDTALYDHRVVEIAARNIRQMAADEIVPVENVVDLGQGY</sequence>
<dbReference type="Proteomes" id="UP000051491">
    <property type="component" value="Unassembled WGS sequence"/>
</dbReference>
<dbReference type="EMBL" id="LT630287">
    <property type="protein sequence ID" value="SFV40101.1"/>
    <property type="molecule type" value="Genomic_DNA"/>
</dbReference>
<dbReference type="GO" id="GO:0051287">
    <property type="term" value="F:NAD binding"/>
    <property type="evidence" value="ECO:0007669"/>
    <property type="project" value="InterPro"/>
</dbReference>
<evidence type="ECO:0000313" key="9">
    <source>
        <dbReference type="Proteomes" id="UP000051491"/>
    </source>
</evidence>
<dbReference type="PANTHER" id="PTHR43333">
    <property type="entry name" value="2-HACID_DH_C DOMAIN-CONTAINING PROTEIN"/>
    <property type="match status" value="1"/>
</dbReference>
<dbReference type="InterPro" id="IPR006140">
    <property type="entry name" value="D-isomer_DH_NAD-bd"/>
</dbReference>
<name>A0A0R2K467_9LACO</name>
<dbReference type="InterPro" id="IPR006139">
    <property type="entry name" value="D-isomer_2_OHA_DH_cat_dom"/>
</dbReference>
<accession>A0A0R2K467</accession>
<protein>
    <submittedName>
        <fullName evidence="8">D-3-phosphoglycerate dehydrogenase</fullName>
        <ecNumber evidence="8">1.1.1.95</ecNumber>
    </submittedName>
    <submittedName>
        <fullName evidence="7">D-isomer specific 2-hydroxyacid dehydrogenase nad-binding protein</fullName>
    </submittedName>
</protein>
<evidence type="ECO:0000256" key="4">
    <source>
        <dbReference type="RuleBase" id="RU003719"/>
    </source>
</evidence>
<dbReference type="EMBL" id="JQBK01000032">
    <property type="protein sequence ID" value="KRN84402.1"/>
    <property type="molecule type" value="Genomic_DNA"/>
</dbReference>
<dbReference type="CDD" id="cd05300">
    <property type="entry name" value="2-Hacid_dh_1"/>
    <property type="match status" value="1"/>
</dbReference>
<dbReference type="STRING" id="89059.LAC1533_0681"/>
<feature type="domain" description="D-isomer specific 2-hydroxyacid dehydrogenase NAD-binding" evidence="6">
    <location>
        <begin position="103"/>
        <end position="278"/>
    </location>
</feature>
<dbReference type="PANTHER" id="PTHR43333:SF1">
    <property type="entry name" value="D-ISOMER SPECIFIC 2-HYDROXYACID DEHYDROGENASE NAD-BINDING DOMAIN-CONTAINING PROTEIN"/>
    <property type="match status" value="1"/>
</dbReference>
<dbReference type="SUPFAM" id="SSF51735">
    <property type="entry name" value="NAD(P)-binding Rossmann-fold domains"/>
    <property type="match status" value="1"/>
</dbReference>
<dbReference type="Pfam" id="PF02826">
    <property type="entry name" value="2-Hacid_dh_C"/>
    <property type="match status" value="1"/>
</dbReference>
<reference evidence="8" key="2">
    <citation type="submission" date="2016-11" db="EMBL/GenBank/DDBJ databases">
        <authorList>
            <person name="Jaros S."/>
            <person name="Januszkiewicz K."/>
            <person name="Wedrychowicz H."/>
        </authorList>
    </citation>
    <scope>NUCLEOTIDE SEQUENCE [LARGE SCALE GENOMIC DNA]</scope>
    <source>
        <strain evidence="8">ACA-DC 1533</strain>
    </source>
</reference>